<evidence type="ECO:0008006" key="6">
    <source>
        <dbReference type="Google" id="ProtNLM"/>
    </source>
</evidence>
<reference evidence="3 4" key="1">
    <citation type="submission" date="2018-08" db="EMBL/GenBank/DDBJ databases">
        <title>A genome reference for cultivated species of the human gut microbiota.</title>
        <authorList>
            <person name="Zou Y."/>
            <person name="Xue W."/>
            <person name="Luo G."/>
        </authorList>
    </citation>
    <scope>NUCLEOTIDE SEQUENCE [LARGE SCALE GENOMIC DNA]</scope>
    <source>
        <strain evidence="3 4">AF12-7</strain>
    </source>
</reference>
<evidence type="ECO:0000313" key="4">
    <source>
        <dbReference type="Proteomes" id="UP000285150"/>
    </source>
</evidence>
<keyword evidence="1" id="KW-0812">Transmembrane</keyword>
<accession>A0A413B2R2</accession>
<dbReference type="AlphaFoldDB" id="A0A413B2R2"/>
<dbReference type="EMBL" id="QSAF01000027">
    <property type="protein sequence ID" value="RGW31813.1"/>
    <property type="molecule type" value="Genomic_DNA"/>
</dbReference>
<reference evidence="2 5" key="2">
    <citation type="journal article" date="2019" name="Nat. Med.">
        <title>A library of human gut bacterial isolates paired with longitudinal multiomics data enables mechanistic microbiome research.</title>
        <authorList>
            <person name="Poyet M."/>
            <person name="Groussin M."/>
            <person name="Gibbons S.M."/>
            <person name="Avila-Pacheco J."/>
            <person name="Jiang X."/>
            <person name="Kearney S.M."/>
            <person name="Perrotta A.R."/>
            <person name="Berdy B."/>
            <person name="Zhao S."/>
            <person name="Lieberman T.D."/>
            <person name="Swanson P.K."/>
            <person name="Smith M."/>
            <person name="Roesemann S."/>
            <person name="Alexander J.E."/>
            <person name="Rich S.A."/>
            <person name="Livny J."/>
            <person name="Vlamakis H."/>
            <person name="Clish C."/>
            <person name="Bullock K."/>
            <person name="Deik A."/>
            <person name="Scott J."/>
            <person name="Pierce K.A."/>
            <person name="Xavier R.J."/>
            <person name="Alm E.J."/>
        </authorList>
    </citation>
    <scope>NUCLEOTIDE SEQUENCE [LARGE SCALE GENOMIC DNA]</scope>
    <source>
        <strain evidence="2 5">BIOML-A17</strain>
    </source>
</reference>
<evidence type="ECO:0000313" key="3">
    <source>
        <dbReference type="EMBL" id="RGW31813.1"/>
    </source>
</evidence>
<dbReference type="Proteomes" id="UP000285150">
    <property type="component" value="Unassembled WGS sequence"/>
</dbReference>
<protein>
    <recommendedName>
        <fullName evidence="6">DUF4157 domain-containing protein</fullName>
    </recommendedName>
</protein>
<organism evidence="3 4">
    <name type="scientific">Bacteroides stercoris</name>
    <dbReference type="NCBI Taxonomy" id="46506"/>
    <lineage>
        <taxon>Bacteria</taxon>
        <taxon>Pseudomonadati</taxon>
        <taxon>Bacteroidota</taxon>
        <taxon>Bacteroidia</taxon>
        <taxon>Bacteroidales</taxon>
        <taxon>Bacteroidaceae</taxon>
        <taxon>Bacteroides</taxon>
    </lineage>
</organism>
<evidence type="ECO:0000256" key="1">
    <source>
        <dbReference type="SAM" id="Phobius"/>
    </source>
</evidence>
<feature type="transmembrane region" description="Helical" evidence="1">
    <location>
        <begin position="59"/>
        <end position="85"/>
    </location>
</feature>
<dbReference type="Proteomes" id="UP000440773">
    <property type="component" value="Unassembled WGS sequence"/>
</dbReference>
<dbReference type="EMBL" id="WCLP01000031">
    <property type="protein sequence ID" value="KAB5280572.1"/>
    <property type="molecule type" value="Genomic_DNA"/>
</dbReference>
<evidence type="ECO:0000313" key="2">
    <source>
        <dbReference type="EMBL" id="KAB5280572.1"/>
    </source>
</evidence>
<dbReference type="RefSeq" id="WP_117859191.1">
    <property type="nucleotide sequence ID" value="NZ_JAHOJC010000089.1"/>
</dbReference>
<name>A0A413B2R2_BACSE</name>
<dbReference type="PROSITE" id="PS51257">
    <property type="entry name" value="PROKAR_LIPOPROTEIN"/>
    <property type="match status" value="1"/>
</dbReference>
<comment type="caution">
    <text evidence="3">The sequence shown here is derived from an EMBL/GenBank/DDBJ whole genome shotgun (WGS) entry which is preliminary data.</text>
</comment>
<feature type="transmembrane region" description="Helical" evidence="1">
    <location>
        <begin position="12"/>
        <end position="29"/>
    </location>
</feature>
<keyword evidence="1" id="KW-0472">Membrane</keyword>
<evidence type="ECO:0000313" key="5">
    <source>
        <dbReference type="Proteomes" id="UP000440773"/>
    </source>
</evidence>
<proteinExistence type="predicted"/>
<gene>
    <name evidence="3" type="ORF">DWV77_15685</name>
    <name evidence="2" type="ORF">F9962_12170</name>
</gene>
<keyword evidence="1" id="KW-1133">Transmembrane helix</keyword>
<sequence>MRVFYKSKLAKWMLWQGYSTITLGCFVFTKKSKAEMKTRVLNHEAIHVRQWEECMIASMVLLTLVMSVTGFNVWMYLLCPLWFYLQYGLEYAVSRVYHSFKGIHGADGNKISYGNSAFEMEAKSNEEIDRYLDVRRPFEFARYYGKI</sequence>